<dbReference type="InterPro" id="IPR036890">
    <property type="entry name" value="HATPase_C_sf"/>
</dbReference>
<dbReference type="InterPro" id="IPR014790">
    <property type="entry name" value="MutL_C"/>
</dbReference>
<dbReference type="InterPro" id="IPR042120">
    <property type="entry name" value="MutL_C_dimsub"/>
</dbReference>
<evidence type="ECO:0000256" key="4">
    <source>
        <dbReference type="SAM" id="MobiDB-lite"/>
    </source>
</evidence>
<dbReference type="SUPFAM" id="SSF55874">
    <property type="entry name" value="ATPase domain of HSP90 chaperone/DNA topoisomerase II/histidine kinase"/>
    <property type="match status" value="1"/>
</dbReference>
<sequence>MSKIMIKSKIKILPENISNKIAAGEVVQRPESVVKELLENSVDANAKNIEVYIKQAGKSLIQIVDDGDGMGEDDSVQCIQRHATSKISSVEDLEEIKTYGFRGEALSSIASVSLVEIKTEEHDSEIGTLIKNNESGEFIKEKGSFPKGTSIAVKNLFFNTPARRNFLKTNSTELKHIIETFKKISISRPEISFKFYNDDDLIFDYAAGTFEERLQQVFADNILDAVIPVSEKTDFLSIYGYIGKPTFTKKDRSDQYVFINRRYVVSRTVNHSVFSAYENILEKGNYPFFVLFVELDPRRIDINVHPSKLEVKFEDEKDIYAFINAVVKKSIGSHDLVPSMTFNEAVDDHDRLKFTSSGRSNRGDFSDRPRFNTDQKSNRSSIFSEEEIDRLFDSLKSDISSTSVTDEIEHPFEEKHSEEVYHLPKEAKLERSRRDEPIDADSSFIVLLHNKYILSQIKSGLMIIDSHVAHERILFEKALRSFEANIPFSQQLLFSQKIQVDPADYELLKQLEPYLNKLGFEIKFMSKNTVAISGVPSDVKIGSEKDALLEILFEFRKNEQEKQLEVRDNLAKSFSCKAAIKAGDKLTEQEMRILVDQLFATSMPYVCPHGRPIVIKIPLTELDKRFGRT</sequence>
<proteinExistence type="inferred from homology"/>
<name>A0A0W8FZ65_9ZZZZ</name>
<dbReference type="SMART" id="SM01340">
    <property type="entry name" value="DNA_mis_repair"/>
    <property type="match status" value="1"/>
</dbReference>
<dbReference type="PROSITE" id="PS00058">
    <property type="entry name" value="DNA_MISMATCH_REPAIR_1"/>
    <property type="match status" value="1"/>
</dbReference>
<dbReference type="Gene3D" id="3.30.230.10">
    <property type="match status" value="1"/>
</dbReference>
<dbReference type="HAMAP" id="MF_00149">
    <property type="entry name" value="DNA_mis_repair"/>
    <property type="match status" value="1"/>
</dbReference>
<feature type="region of interest" description="Disordered" evidence="4">
    <location>
        <begin position="353"/>
        <end position="381"/>
    </location>
</feature>
<evidence type="ECO:0000259" key="5">
    <source>
        <dbReference type="SMART" id="SM00853"/>
    </source>
</evidence>
<keyword evidence="3" id="KW-0234">DNA repair</keyword>
<evidence type="ECO:0000259" key="6">
    <source>
        <dbReference type="SMART" id="SM01340"/>
    </source>
</evidence>
<feature type="domain" description="MutL C-terminal dimerisation" evidence="5">
    <location>
        <begin position="444"/>
        <end position="586"/>
    </location>
</feature>
<dbReference type="Pfam" id="PF01119">
    <property type="entry name" value="DNA_mis_repair"/>
    <property type="match status" value="1"/>
</dbReference>
<dbReference type="InterPro" id="IPR037198">
    <property type="entry name" value="MutL_C_sf"/>
</dbReference>
<dbReference type="Gene3D" id="3.30.565.10">
    <property type="entry name" value="Histidine kinase-like ATPase, C-terminal domain"/>
    <property type="match status" value="1"/>
</dbReference>
<gene>
    <name evidence="7" type="ORF">ASZ90_004656</name>
</gene>
<dbReference type="SMART" id="SM00853">
    <property type="entry name" value="MutL_C"/>
    <property type="match status" value="1"/>
</dbReference>
<dbReference type="Gene3D" id="3.30.1370.100">
    <property type="entry name" value="MutL, C-terminal domain, regulatory subdomain"/>
    <property type="match status" value="1"/>
</dbReference>
<reference evidence="7" key="1">
    <citation type="journal article" date="2015" name="Proc. Natl. Acad. Sci. U.S.A.">
        <title>Networks of energetic and metabolic interactions define dynamics in microbial communities.</title>
        <authorList>
            <person name="Embree M."/>
            <person name="Liu J.K."/>
            <person name="Al-Bassam M.M."/>
            <person name="Zengler K."/>
        </authorList>
    </citation>
    <scope>NUCLEOTIDE SEQUENCE</scope>
</reference>
<dbReference type="SUPFAM" id="SSF54211">
    <property type="entry name" value="Ribosomal protein S5 domain 2-like"/>
    <property type="match status" value="1"/>
</dbReference>
<organism evidence="7">
    <name type="scientific">hydrocarbon metagenome</name>
    <dbReference type="NCBI Taxonomy" id="938273"/>
    <lineage>
        <taxon>unclassified sequences</taxon>
        <taxon>metagenomes</taxon>
        <taxon>ecological metagenomes</taxon>
    </lineage>
</organism>
<evidence type="ECO:0000313" key="7">
    <source>
        <dbReference type="EMBL" id="KUG25523.1"/>
    </source>
</evidence>
<dbReference type="EMBL" id="LNQE01000665">
    <property type="protein sequence ID" value="KUG25523.1"/>
    <property type="molecule type" value="Genomic_DNA"/>
</dbReference>
<dbReference type="SUPFAM" id="SSF118116">
    <property type="entry name" value="DNA mismatch repair protein MutL"/>
    <property type="match status" value="1"/>
</dbReference>
<dbReference type="AlphaFoldDB" id="A0A0W8FZ65"/>
<dbReference type="InterPro" id="IPR020667">
    <property type="entry name" value="DNA_mismatch_repair_MutL"/>
</dbReference>
<dbReference type="Pfam" id="PF13589">
    <property type="entry name" value="HATPase_c_3"/>
    <property type="match status" value="1"/>
</dbReference>
<dbReference type="InterPro" id="IPR002099">
    <property type="entry name" value="MutL/Mlh/PMS"/>
</dbReference>
<keyword evidence="2" id="KW-0227">DNA damage</keyword>
<dbReference type="FunFam" id="3.30.565.10:FF:000003">
    <property type="entry name" value="DNA mismatch repair endonuclease MutL"/>
    <property type="match status" value="1"/>
</dbReference>
<evidence type="ECO:0000256" key="3">
    <source>
        <dbReference type="ARBA" id="ARBA00023204"/>
    </source>
</evidence>
<feature type="domain" description="DNA mismatch repair protein S5" evidence="6">
    <location>
        <begin position="214"/>
        <end position="332"/>
    </location>
</feature>
<dbReference type="CDD" id="cd00782">
    <property type="entry name" value="MutL_Trans"/>
    <property type="match status" value="1"/>
</dbReference>
<dbReference type="GO" id="GO:0006298">
    <property type="term" value="P:mismatch repair"/>
    <property type="evidence" value="ECO:0007669"/>
    <property type="project" value="InterPro"/>
</dbReference>
<dbReference type="GO" id="GO:0032300">
    <property type="term" value="C:mismatch repair complex"/>
    <property type="evidence" value="ECO:0007669"/>
    <property type="project" value="InterPro"/>
</dbReference>
<dbReference type="GO" id="GO:0030983">
    <property type="term" value="F:mismatched DNA binding"/>
    <property type="evidence" value="ECO:0007669"/>
    <property type="project" value="InterPro"/>
</dbReference>
<evidence type="ECO:0000256" key="2">
    <source>
        <dbReference type="ARBA" id="ARBA00022763"/>
    </source>
</evidence>
<dbReference type="PANTHER" id="PTHR10073:SF12">
    <property type="entry name" value="DNA MISMATCH REPAIR PROTEIN MLH1"/>
    <property type="match status" value="1"/>
</dbReference>
<protein>
    <submittedName>
        <fullName evidence="7">Dna mismatch repair protein mutl</fullName>
    </submittedName>
</protein>
<dbReference type="GO" id="GO:0016887">
    <property type="term" value="F:ATP hydrolysis activity"/>
    <property type="evidence" value="ECO:0007669"/>
    <property type="project" value="InterPro"/>
</dbReference>
<dbReference type="NCBIfam" id="TIGR00585">
    <property type="entry name" value="mutl"/>
    <property type="match status" value="1"/>
</dbReference>
<dbReference type="GO" id="GO:0140664">
    <property type="term" value="F:ATP-dependent DNA damage sensor activity"/>
    <property type="evidence" value="ECO:0007669"/>
    <property type="project" value="InterPro"/>
</dbReference>
<dbReference type="InterPro" id="IPR042121">
    <property type="entry name" value="MutL_C_regsub"/>
</dbReference>
<dbReference type="PANTHER" id="PTHR10073">
    <property type="entry name" value="DNA MISMATCH REPAIR PROTEIN MLH, PMS, MUTL"/>
    <property type="match status" value="1"/>
</dbReference>
<dbReference type="InterPro" id="IPR020568">
    <property type="entry name" value="Ribosomal_Su5_D2-typ_SF"/>
</dbReference>
<dbReference type="CDD" id="cd16926">
    <property type="entry name" value="HATPase_MutL-MLH-PMS-like"/>
    <property type="match status" value="1"/>
</dbReference>
<dbReference type="InterPro" id="IPR013507">
    <property type="entry name" value="DNA_mismatch_S5_2-like"/>
</dbReference>
<feature type="compositionally biased region" description="Basic and acidic residues" evidence="4">
    <location>
        <begin position="361"/>
        <end position="377"/>
    </location>
</feature>
<comment type="similarity">
    <text evidence="1">Belongs to the DNA mismatch repair MutL/HexB family.</text>
</comment>
<dbReference type="InterPro" id="IPR014721">
    <property type="entry name" value="Ribsml_uS5_D2-typ_fold_subgr"/>
</dbReference>
<dbReference type="GO" id="GO:0005524">
    <property type="term" value="F:ATP binding"/>
    <property type="evidence" value="ECO:0007669"/>
    <property type="project" value="InterPro"/>
</dbReference>
<dbReference type="Pfam" id="PF08676">
    <property type="entry name" value="MutL_C"/>
    <property type="match status" value="1"/>
</dbReference>
<dbReference type="Gene3D" id="3.30.1540.20">
    <property type="entry name" value="MutL, C-terminal domain, dimerisation subdomain"/>
    <property type="match status" value="1"/>
</dbReference>
<dbReference type="InterPro" id="IPR038973">
    <property type="entry name" value="MutL/Mlh/Pms-like"/>
</dbReference>
<evidence type="ECO:0000256" key="1">
    <source>
        <dbReference type="ARBA" id="ARBA00006082"/>
    </source>
</evidence>
<comment type="caution">
    <text evidence="7">The sequence shown here is derived from an EMBL/GenBank/DDBJ whole genome shotgun (WGS) entry which is preliminary data.</text>
</comment>
<accession>A0A0W8FZ65</accession>
<dbReference type="InterPro" id="IPR014762">
    <property type="entry name" value="DNA_mismatch_repair_CS"/>
</dbReference>